<dbReference type="EMBL" id="AP014685">
    <property type="protein sequence ID" value="BAR57675.1"/>
    <property type="molecule type" value="Genomic_DNA"/>
</dbReference>
<dbReference type="InterPro" id="IPR007484">
    <property type="entry name" value="Peptidase_M28"/>
</dbReference>
<feature type="chain" id="PRO_5002414107" description="Peptidase M28 domain-containing protein" evidence="2">
    <location>
        <begin position="33"/>
        <end position="346"/>
    </location>
</feature>
<evidence type="ECO:0000313" key="5">
    <source>
        <dbReference type="Proteomes" id="UP000063308"/>
    </source>
</evidence>
<evidence type="ECO:0000256" key="1">
    <source>
        <dbReference type="SAM" id="MobiDB-lite"/>
    </source>
</evidence>
<feature type="compositionally biased region" description="Basic and acidic residues" evidence="1">
    <location>
        <begin position="40"/>
        <end position="52"/>
    </location>
</feature>
<gene>
    <name evidence="4" type="ORF">NK6_4508</name>
</gene>
<protein>
    <recommendedName>
        <fullName evidence="3">Peptidase M28 domain-containing protein</fullName>
    </recommendedName>
</protein>
<dbReference type="Gene3D" id="3.40.630.10">
    <property type="entry name" value="Zn peptidases"/>
    <property type="match status" value="1"/>
</dbReference>
<dbReference type="GO" id="GO:0008235">
    <property type="term" value="F:metalloexopeptidase activity"/>
    <property type="evidence" value="ECO:0007669"/>
    <property type="project" value="InterPro"/>
</dbReference>
<dbReference type="InterPro" id="IPR045175">
    <property type="entry name" value="M28_fam"/>
</dbReference>
<name>A0A0E3VUM6_9BRAD</name>
<evidence type="ECO:0000259" key="3">
    <source>
        <dbReference type="Pfam" id="PF04389"/>
    </source>
</evidence>
<dbReference type="Proteomes" id="UP000063308">
    <property type="component" value="Chromosome"/>
</dbReference>
<dbReference type="AlphaFoldDB" id="A0A0E3VUM6"/>
<keyword evidence="2" id="KW-0732">Signal</keyword>
<dbReference type="Pfam" id="PF04389">
    <property type="entry name" value="Peptidase_M28"/>
    <property type="match status" value="1"/>
</dbReference>
<accession>A0A0E3VUM6</accession>
<dbReference type="PANTHER" id="PTHR12147:SF26">
    <property type="entry name" value="PEPTIDASE M28 DOMAIN-CONTAINING PROTEIN"/>
    <property type="match status" value="1"/>
</dbReference>
<dbReference type="GO" id="GO:0006508">
    <property type="term" value="P:proteolysis"/>
    <property type="evidence" value="ECO:0007669"/>
    <property type="project" value="InterPro"/>
</dbReference>
<proteinExistence type="predicted"/>
<feature type="region of interest" description="Disordered" evidence="1">
    <location>
        <begin position="34"/>
        <end position="64"/>
    </location>
</feature>
<feature type="signal peptide" evidence="2">
    <location>
        <begin position="1"/>
        <end position="32"/>
    </location>
</feature>
<dbReference type="SUPFAM" id="SSF53187">
    <property type="entry name" value="Zn-dependent exopeptidases"/>
    <property type="match status" value="1"/>
</dbReference>
<evidence type="ECO:0000256" key="2">
    <source>
        <dbReference type="SAM" id="SignalP"/>
    </source>
</evidence>
<feature type="domain" description="Peptidase M28" evidence="3">
    <location>
        <begin position="144"/>
        <end position="336"/>
    </location>
</feature>
<dbReference type="PANTHER" id="PTHR12147">
    <property type="entry name" value="METALLOPEPTIDASE M28 FAMILY MEMBER"/>
    <property type="match status" value="1"/>
</dbReference>
<reference evidence="4 5" key="1">
    <citation type="submission" date="2014-11" db="EMBL/GenBank/DDBJ databases">
        <title>Symbiosis island explosion on the genome of extra-slow-growing strains of soybean bradyrhizobia with massive insertion sequences.</title>
        <authorList>
            <person name="Iida T."/>
            <person name="Minamisawa K."/>
        </authorList>
    </citation>
    <scope>NUCLEOTIDE SEQUENCE [LARGE SCALE GENOMIC DNA]</scope>
    <source>
        <strain evidence="4 5">NK6</strain>
    </source>
</reference>
<organism evidence="4 5">
    <name type="scientific">Bradyrhizobium diazoefficiens</name>
    <dbReference type="NCBI Taxonomy" id="1355477"/>
    <lineage>
        <taxon>Bacteria</taxon>
        <taxon>Pseudomonadati</taxon>
        <taxon>Pseudomonadota</taxon>
        <taxon>Alphaproteobacteria</taxon>
        <taxon>Hyphomicrobiales</taxon>
        <taxon>Nitrobacteraceae</taxon>
        <taxon>Bradyrhizobium</taxon>
    </lineage>
</organism>
<sequence length="346" mass="37693">MHILNRHFMTRRQGCIALGGLLLAAMTGQSRAHQSQLYPLEEKKRDKARGRTDSQSSKSKKKDAGIETVIGKIDSARMNETLKALTAFPTRWSKSPTLAQARDFIKQQFIGFGYDASRVQLVEYKLDDGTVGRSVICAPERLDQGFVLIGAHYDSISETPGVSAPGADDDGSGIAVVLEMARIFAGVGLKRGVMFAAFGGEEQGLFGSQAVADQAARDRWAIDVMVNLDMVGFVDPQRPTNIMVEYDMGNKDPRNDAAAKAFGLQMAQHAADYTGMTVEHTDIWSSDYMPFEAKGFPCIGLYDGGADAPFYHTTQDKIAQVDMARLTDVARLVCAFLATTAELKSS</sequence>
<evidence type="ECO:0000313" key="4">
    <source>
        <dbReference type="EMBL" id="BAR57675.1"/>
    </source>
</evidence>